<sequence>MNVPERAYARVDTALKGYLRILPTGRFTSLFASTQTGTMPQLSETAQSALPDGLAHYLRAMNEKLSAILSILTQQTLQEDFPVPVLIHDISGAGIRFSADQDFEPGQGVEVVIALSNQPQSLAGATGTILRAKESQGERVWAMEFMDMRDCEREKIIQYVVAKQREQLLERHLAPSS</sequence>
<dbReference type="AlphaFoldDB" id="A0A1I3YKH8"/>
<protein>
    <submittedName>
        <fullName evidence="2">PilZ domain-containing protein</fullName>
    </submittedName>
</protein>
<dbReference type="OrthoDB" id="5516626at2"/>
<dbReference type="STRING" id="52560.SAMN04488082_12069"/>
<proteinExistence type="predicted"/>
<dbReference type="InterPro" id="IPR009875">
    <property type="entry name" value="PilZ_domain"/>
</dbReference>
<evidence type="ECO:0000313" key="3">
    <source>
        <dbReference type="Proteomes" id="UP000198635"/>
    </source>
</evidence>
<evidence type="ECO:0000259" key="1">
    <source>
        <dbReference type="Pfam" id="PF07238"/>
    </source>
</evidence>
<gene>
    <name evidence="2" type="ORF">SAMN04488082_12069</name>
</gene>
<accession>A0A1I3YKH8</accession>
<dbReference type="GO" id="GO:0035438">
    <property type="term" value="F:cyclic-di-GMP binding"/>
    <property type="evidence" value="ECO:0007669"/>
    <property type="project" value="InterPro"/>
</dbReference>
<dbReference type="SUPFAM" id="SSF141371">
    <property type="entry name" value="PilZ domain-like"/>
    <property type="match status" value="1"/>
</dbReference>
<dbReference type="Pfam" id="PF07238">
    <property type="entry name" value="PilZ"/>
    <property type="match status" value="1"/>
</dbReference>
<keyword evidence="3" id="KW-1185">Reference proteome</keyword>
<dbReference type="EMBL" id="FORX01000020">
    <property type="protein sequence ID" value="SFK32427.1"/>
    <property type="molecule type" value="Genomic_DNA"/>
</dbReference>
<evidence type="ECO:0000313" key="2">
    <source>
        <dbReference type="EMBL" id="SFK32427.1"/>
    </source>
</evidence>
<organism evidence="2 3">
    <name type="scientific">Desulfomicrobium apsheronum</name>
    <dbReference type="NCBI Taxonomy" id="52560"/>
    <lineage>
        <taxon>Bacteria</taxon>
        <taxon>Pseudomonadati</taxon>
        <taxon>Thermodesulfobacteriota</taxon>
        <taxon>Desulfovibrionia</taxon>
        <taxon>Desulfovibrionales</taxon>
        <taxon>Desulfomicrobiaceae</taxon>
        <taxon>Desulfomicrobium</taxon>
    </lineage>
</organism>
<dbReference type="Gene3D" id="2.40.10.220">
    <property type="entry name" value="predicted glycosyltransferase like domains"/>
    <property type="match status" value="1"/>
</dbReference>
<feature type="domain" description="PilZ" evidence="1">
    <location>
        <begin position="78"/>
        <end position="160"/>
    </location>
</feature>
<reference evidence="3" key="1">
    <citation type="submission" date="2016-10" db="EMBL/GenBank/DDBJ databases">
        <authorList>
            <person name="Varghese N."/>
            <person name="Submissions S."/>
        </authorList>
    </citation>
    <scope>NUCLEOTIDE SEQUENCE [LARGE SCALE GENOMIC DNA]</scope>
    <source>
        <strain evidence="3">DSM 5918</strain>
    </source>
</reference>
<dbReference type="RefSeq" id="WP_092378126.1">
    <property type="nucleotide sequence ID" value="NZ_FORX01000020.1"/>
</dbReference>
<dbReference type="Proteomes" id="UP000198635">
    <property type="component" value="Unassembled WGS sequence"/>
</dbReference>
<name>A0A1I3YKH8_9BACT</name>